<gene>
    <name evidence="3" type="ORF">BECKDK2373B_GA0170837_104917</name>
</gene>
<proteinExistence type="predicted"/>
<dbReference type="PANTHER" id="PTHR40396:SF1">
    <property type="entry name" value="ATPASE AAA-TYPE CORE DOMAIN-CONTAINING PROTEIN"/>
    <property type="match status" value="1"/>
</dbReference>
<evidence type="ECO:0000259" key="1">
    <source>
        <dbReference type="Pfam" id="PF04851"/>
    </source>
</evidence>
<dbReference type="PANTHER" id="PTHR40396">
    <property type="entry name" value="ATPASE-LIKE PROTEIN"/>
    <property type="match status" value="1"/>
</dbReference>
<dbReference type="Pfam" id="PF04851">
    <property type="entry name" value="ResIII"/>
    <property type="match status" value="1"/>
</dbReference>
<organism evidence="3">
    <name type="scientific">Candidatus Kentrum sp. DK</name>
    <dbReference type="NCBI Taxonomy" id="2126562"/>
    <lineage>
        <taxon>Bacteria</taxon>
        <taxon>Pseudomonadati</taxon>
        <taxon>Pseudomonadota</taxon>
        <taxon>Gammaproteobacteria</taxon>
        <taxon>Candidatus Kentrum</taxon>
    </lineage>
</organism>
<dbReference type="InterPro" id="IPR006935">
    <property type="entry name" value="Helicase/UvrB_N"/>
</dbReference>
<dbReference type="AlphaFoldDB" id="A0A450SMG8"/>
<name>A0A450SMG8_9GAMM</name>
<dbReference type="Gene3D" id="3.40.50.300">
    <property type="entry name" value="P-loop containing nucleotide triphosphate hydrolases"/>
    <property type="match status" value="3"/>
</dbReference>
<dbReference type="Pfam" id="PF13304">
    <property type="entry name" value="AAA_21"/>
    <property type="match status" value="1"/>
</dbReference>
<protein>
    <submittedName>
        <fullName evidence="3">Type III restriction enzyme, res subunit</fullName>
    </submittedName>
</protein>
<evidence type="ECO:0000313" key="3">
    <source>
        <dbReference type="EMBL" id="VFJ54917.1"/>
    </source>
</evidence>
<reference evidence="3" key="1">
    <citation type="submission" date="2019-02" db="EMBL/GenBank/DDBJ databases">
        <authorList>
            <person name="Gruber-Vodicka R. H."/>
            <person name="Seah K. B. B."/>
        </authorList>
    </citation>
    <scope>NUCLEOTIDE SEQUENCE</scope>
    <source>
        <strain evidence="3">BECK_DK47</strain>
    </source>
</reference>
<sequence length="823" mass="94228">MSRTALPHTGVACRRQEFHAYTRYGELRRSWTSLNLLSQTLTEWTQESSTPLHSFAVCSDSEVGKKRPRNANPDDDRVETFAHEVRYPATTNPRALAGEVKKRHDAQHMTVVFSTYHSIGVIHQAQHQHGLAPFDLIICDEAHRTTGATFDDNDESNFVKVHDAEFIQAARRLYMTATPRIYGDAAKISQERGEVMLASMDDADLYGEDLHVLTFSQAVNRGLLVDYKVMVLAMDEAHISRRLQHLLKDENNTLRMDNAAKFNTHKRDYSFVSHNVENETRHQEHSDRELEINEVSLEFLTKYAKSWQINSTWRILNDIMVARIYLKLSKEPHAKVGSCFITRRKRAKKRSLYGINEHFERVFNAVRGCEATFAYSSKEMAMLIEFSVANFRSLRGRQTFSLLKTKGGELAESNSFRVFAANHFDLLRSAAIYGPNASGKSNFLAALQVMRKIVLESANRKRGDKLPITPFRLSATALGQPSEFEVTFIVEAIRYQYGFAVTEDRIVEEWLFAYPKGRPQRWFTRRWNPDRGEYDWDFGASLTGEKQLWQKSTRDNALFLSTAIQLNSRQLQPLYDWFGETVRMAGANGWDAFFTISLCEQEEKSRIVEFLHAADLDIADIHVERRPFDPGNLPDGLPAQFKEFIGNVLDELKLKDKSIPAIKTLHKGENGEIVTFKTLHKGENGEIVTFDLGDESDGTQKLFSFAGPWIDALANGRVLFIDELHGNLHPRLVQFLIQLFHSNETNPKNAQLIFTTHETSILNQEMFRRDQIWFCEKDQTQSTNLYPLTDFSPRKGRENLELAYLSGRYGALPYVKPLSPTGS</sequence>
<dbReference type="InterPro" id="IPR027417">
    <property type="entry name" value="P-loop_NTPase"/>
</dbReference>
<dbReference type="GO" id="GO:0016887">
    <property type="term" value="F:ATP hydrolysis activity"/>
    <property type="evidence" value="ECO:0007669"/>
    <property type="project" value="InterPro"/>
</dbReference>
<evidence type="ECO:0000259" key="2">
    <source>
        <dbReference type="Pfam" id="PF13304"/>
    </source>
</evidence>
<dbReference type="GO" id="GO:0003677">
    <property type="term" value="F:DNA binding"/>
    <property type="evidence" value="ECO:0007669"/>
    <property type="project" value="InterPro"/>
</dbReference>
<accession>A0A450SMG8</accession>
<feature type="domain" description="ATPase AAA-type core" evidence="2">
    <location>
        <begin position="430"/>
        <end position="763"/>
    </location>
</feature>
<feature type="domain" description="Helicase/UvrB N-terminal" evidence="1">
    <location>
        <begin position="89"/>
        <end position="180"/>
    </location>
</feature>
<dbReference type="InterPro" id="IPR003959">
    <property type="entry name" value="ATPase_AAA_core"/>
</dbReference>
<dbReference type="EMBL" id="CAADEX010000049">
    <property type="protein sequence ID" value="VFJ54917.1"/>
    <property type="molecule type" value="Genomic_DNA"/>
</dbReference>
<dbReference type="GO" id="GO:0005524">
    <property type="term" value="F:ATP binding"/>
    <property type="evidence" value="ECO:0007669"/>
    <property type="project" value="InterPro"/>
</dbReference>
<dbReference type="SUPFAM" id="SSF52540">
    <property type="entry name" value="P-loop containing nucleoside triphosphate hydrolases"/>
    <property type="match status" value="2"/>
</dbReference>